<dbReference type="SUPFAM" id="SSF54637">
    <property type="entry name" value="Thioesterase/thiol ester dehydrase-isomerase"/>
    <property type="match status" value="1"/>
</dbReference>
<dbReference type="Pfam" id="PF03061">
    <property type="entry name" value="4HBT"/>
    <property type="match status" value="1"/>
</dbReference>
<dbReference type="PANTHER" id="PTHR42856:SF1">
    <property type="entry name" value="ACYL-COENZYME A THIOESTERASE PAAI"/>
    <property type="match status" value="1"/>
</dbReference>
<sequence length="168" mass="17792">HRSREPRPAAARSRPAGPRAGIELTEATLGRATARMTVRDGMLNSAGKCHGGVIFTLADTAFQCACNSHGRLTVSSGASIQYVRPASAGDELIAVCVERYRNRSGGGYDVTVTPSERGGRPGRAAFGGPLQRPSTRTTTRGRLRGRAGRPRMVVAGRRRQRGRGPSGP</sequence>
<organism evidence="4 5">
    <name type="scientific">Geodia barretti</name>
    <name type="common">Barrett's horny sponge</name>
    <dbReference type="NCBI Taxonomy" id="519541"/>
    <lineage>
        <taxon>Eukaryota</taxon>
        <taxon>Metazoa</taxon>
        <taxon>Porifera</taxon>
        <taxon>Demospongiae</taxon>
        <taxon>Heteroscleromorpha</taxon>
        <taxon>Tetractinellida</taxon>
        <taxon>Astrophorina</taxon>
        <taxon>Geodiidae</taxon>
        <taxon>Geodia</taxon>
    </lineage>
</organism>
<feature type="compositionally biased region" description="Basic residues" evidence="2">
    <location>
        <begin position="139"/>
        <end position="149"/>
    </location>
</feature>
<feature type="compositionally biased region" description="Low complexity" evidence="2">
    <location>
        <begin position="122"/>
        <end position="138"/>
    </location>
</feature>
<dbReference type="InterPro" id="IPR029069">
    <property type="entry name" value="HotDog_dom_sf"/>
</dbReference>
<keyword evidence="1" id="KW-0378">Hydrolase</keyword>
<comment type="caution">
    <text evidence="4">The sequence shown here is derived from an EMBL/GenBank/DDBJ whole genome shotgun (WGS) entry which is preliminary data.</text>
</comment>
<feature type="region of interest" description="Disordered" evidence="2">
    <location>
        <begin position="115"/>
        <end position="168"/>
    </location>
</feature>
<feature type="non-terminal residue" evidence="4">
    <location>
        <position position="1"/>
    </location>
</feature>
<evidence type="ECO:0000256" key="2">
    <source>
        <dbReference type="SAM" id="MobiDB-lite"/>
    </source>
</evidence>
<dbReference type="NCBIfam" id="TIGR00369">
    <property type="entry name" value="unchar_dom_1"/>
    <property type="match status" value="1"/>
</dbReference>
<reference evidence="4" key="1">
    <citation type="submission" date="2023-03" db="EMBL/GenBank/DDBJ databases">
        <authorList>
            <person name="Steffen K."/>
            <person name="Cardenas P."/>
        </authorList>
    </citation>
    <scope>NUCLEOTIDE SEQUENCE</scope>
</reference>
<evidence type="ECO:0000313" key="4">
    <source>
        <dbReference type="EMBL" id="CAI8043827.1"/>
    </source>
</evidence>
<dbReference type="Proteomes" id="UP001174909">
    <property type="component" value="Unassembled WGS sequence"/>
</dbReference>
<dbReference type="GO" id="GO:0016289">
    <property type="term" value="F:acyl-CoA hydrolase activity"/>
    <property type="evidence" value="ECO:0007669"/>
    <property type="project" value="TreeGrafter"/>
</dbReference>
<protein>
    <submittedName>
        <fullName evidence="4">Acyl-coenzyme A thioesterase PaaI</fullName>
    </submittedName>
</protein>
<evidence type="ECO:0000259" key="3">
    <source>
        <dbReference type="Pfam" id="PF03061"/>
    </source>
</evidence>
<accession>A0AA35XAM5</accession>
<keyword evidence="5" id="KW-1185">Reference proteome</keyword>
<dbReference type="InterPro" id="IPR006683">
    <property type="entry name" value="Thioestr_dom"/>
</dbReference>
<dbReference type="EMBL" id="CASHTH010003359">
    <property type="protein sequence ID" value="CAI8043827.1"/>
    <property type="molecule type" value="Genomic_DNA"/>
</dbReference>
<name>A0AA35XAM5_GEOBA</name>
<gene>
    <name evidence="4" type="ORF">GBAR_LOCUS24318</name>
</gene>
<feature type="domain" description="Thioesterase" evidence="3">
    <location>
        <begin position="47"/>
        <end position="113"/>
    </location>
</feature>
<dbReference type="CDD" id="cd03443">
    <property type="entry name" value="PaaI_thioesterase"/>
    <property type="match status" value="1"/>
</dbReference>
<evidence type="ECO:0000256" key="1">
    <source>
        <dbReference type="ARBA" id="ARBA00022801"/>
    </source>
</evidence>
<dbReference type="Gene3D" id="3.10.129.10">
    <property type="entry name" value="Hotdog Thioesterase"/>
    <property type="match status" value="1"/>
</dbReference>
<evidence type="ECO:0000313" key="5">
    <source>
        <dbReference type="Proteomes" id="UP001174909"/>
    </source>
</evidence>
<dbReference type="PANTHER" id="PTHR42856">
    <property type="entry name" value="ACYL-COENZYME A THIOESTERASE PAAI"/>
    <property type="match status" value="1"/>
</dbReference>
<proteinExistence type="predicted"/>
<dbReference type="InterPro" id="IPR003736">
    <property type="entry name" value="PAAI_dom"/>
</dbReference>
<dbReference type="AlphaFoldDB" id="A0AA35XAM5"/>
<dbReference type="InterPro" id="IPR052723">
    <property type="entry name" value="Acyl-CoA_thioesterase_PaaI"/>
</dbReference>